<dbReference type="InterPro" id="IPR009030">
    <property type="entry name" value="Growth_fac_rcpt_cys_sf"/>
</dbReference>
<comment type="caution">
    <text evidence="10">The sequence shown here is derived from an EMBL/GenBank/DDBJ whole genome shotgun (WGS) entry which is preliminary data.</text>
</comment>
<dbReference type="PROSITE" id="PS00010">
    <property type="entry name" value="ASX_HYDROXYL"/>
    <property type="match status" value="1"/>
</dbReference>
<accession>A0AA88SRF3</accession>
<dbReference type="InterPro" id="IPR000152">
    <property type="entry name" value="EGF-type_Asp/Asn_hydroxyl_site"/>
</dbReference>
<dbReference type="Pfam" id="PF12662">
    <property type="entry name" value="cEGF"/>
    <property type="match status" value="1"/>
</dbReference>
<dbReference type="InterPro" id="IPR026823">
    <property type="entry name" value="cEGF"/>
</dbReference>
<keyword evidence="7" id="KW-0812">Transmembrane</keyword>
<dbReference type="GO" id="GO:0005509">
    <property type="term" value="F:calcium ion binding"/>
    <property type="evidence" value="ECO:0007669"/>
    <property type="project" value="InterPro"/>
</dbReference>
<feature type="domain" description="EMI" evidence="9">
    <location>
        <begin position="13"/>
        <end position="94"/>
    </location>
</feature>
<dbReference type="SUPFAM" id="SSF57184">
    <property type="entry name" value="Growth factor receptor domain"/>
    <property type="match status" value="2"/>
</dbReference>
<dbReference type="PROSITE" id="PS01186">
    <property type="entry name" value="EGF_2"/>
    <property type="match status" value="2"/>
</dbReference>
<dbReference type="GO" id="GO:0009986">
    <property type="term" value="C:cell surface"/>
    <property type="evidence" value="ECO:0007669"/>
    <property type="project" value="TreeGrafter"/>
</dbReference>
<dbReference type="PROSITE" id="PS00022">
    <property type="entry name" value="EGF_1"/>
    <property type="match status" value="4"/>
</dbReference>
<dbReference type="SMART" id="SM00180">
    <property type="entry name" value="EGF_Lam"/>
    <property type="match status" value="1"/>
</dbReference>
<protein>
    <recommendedName>
        <fullName evidence="12">Multiple epidermal growth factor-like domains protein 6</fullName>
    </recommendedName>
</protein>
<evidence type="ECO:0000256" key="2">
    <source>
        <dbReference type="ARBA" id="ARBA00022729"/>
    </source>
</evidence>
<evidence type="ECO:0000259" key="8">
    <source>
        <dbReference type="PROSITE" id="PS50026"/>
    </source>
</evidence>
<dbReference type="PROSITE" id="PS51041">
    <property type="entry name" value="EMI"/>
    <property type="match status" value="1"/>
</dbReference>
<feature type="transmembrane region" description="Helical" evidence="7">
    <location>
        <begin position="656"/>
        <end position="674"/>
    </location>
</feature>
<dbReference type="PANTHER" id="PTHR24046">
    <property type="entry name" value="SIGNAL PEPTIDE, CUB AND EGF-LIKE DOMAIN-CONTAINING"/>
    <property type="match status" value="1"/>
</dbReference>
<dbReference type="PROSITE" id="PS50026">
    <property type="entry name" value="EGF_3"/>
    <property type="match status" value="3"/>
</dbReference>
<dbReference type="PANTHER" id="PTHR24046:SF7">
    <property type="entry name" value="CUB DOMAIN-CONTAINING PROTEIN"/>
    <property type="match status" value="1"/>
</dbReference>
<feature type="region of interest" description="Disordered" evidence="6">
    <location>
        <begin position="487"/>
        <end position="510"/>
    </location>
</feature>
<dbReference type="InterPro" id="IPR000742">
    <property type="entry name" value="EGF"/>
</dbReference>
<dbReference type="SMART" id="SM00181">
    <property type="entry name" value="EGF"/>
    <property type="match status" value="11"/>
</dbReference>
<evidence type="ECO:0000256" key="3">
    <source>
        <dbReference type="ARBA" id="ARBA00022737"/>
    </source>
</evidence>
<dbReference type="FunFam" id="2.10.25.10:FF:000119">
    <property type="entry name" value="vitamin K-dependent protein S"/>
    <property type="match status" value="1"/>
</dbReference>
<dbReference type="FunFam" id="2.170.300.10:FF:000041">
    <property type="entry name" value="Tyrosine protein kinase receptor tie-1, putative"/>
    <property type="match status" value="1"/>
</dbReference>
<feature type="domain" description="EGF-like" evidence="8">
    <location>
        <begin position="171"/>
        <end position="211"/>
    </location>
</feature>
<dbReference type="EMBL" id="JAUPFM010000007">
    <property type="protein sequence ID" value="KAK2847059.1"/>
    <property type="molecule type" value="Genomic_DNA"/>
</dbReference>
<dbReference type="FunFam" id="2.10.25.10:FF:001129">
    <property type="entry name" value="Predicted protein"/>
    <property type="match status" value="1"/>
</dbReference>
<gene>
    <name evidence="10" type="ORF">Q5P01_010058</name>
</gene>
<evidence type="ECO:0008006" key="12">
    <source>
        <dbReference type="Google" id="ProtNLM"/>
    </source>
</evidence>
<comment type="caution">
    <text evidence="5">Lacks conserved residue(s) required for the propagation of feature annotation.</text>
</comment>
<dbReference type="InterPro" id="IPR011489">
    <property type="entry name" value="EMI_domain"/>
</dbReference>
<evidence type="ECO:0000256" key="1">
    <source>
        <dbReference type="ARBA" id="ARBA00022536"/>
    </source>
</evidence>
<evidence type="ECO:0000256" key="4">
    <source>
        <dbReference type="ARBA" id="ARBA00023157"/>
    </source>
</evidence>
<feature type="domain" description="EGF-like" evidence="8">
    <location>
        <begin position="93"/>
        <end position="128"/>
    </location>
</feature>
<organism evidence="10 11">
    <name type="scientific">Channa striata</name>
    <name type="common">Snakehead murrel</name>
    <name type="synonym">Ophicephalus striatus</name>
    <dbReference type="NCBI Taxonomy" id="64152"/>
    <lineage>
        <taxon>Eukaryota</taxon>
        <taxon>Metazoa</taxon>
        <taxon>Chordata</taxon>
        <taxon>Craniata</taxon>
        <taxon>Vertebrata</taxon>
        <taxon>Euteleostomi</taxon>
        <taxon>Actinopterygii</taxon>
        <taxon>Neopterygii</taxon>
        <taxon>Teleostei</taxon>
        <taxon>Neoteleostei</taxon>
        <taxon>Acanthomorphata</taxon>
        <taxon>Anabantaria</taxon>
        <taxon>Anabantiformes</taxon>
        <taxon>Channoidei</taxon>
        <taxon>Channidae</taxon>
        <taxon>Channa</taxon>
    </lineage>
</organism>
<feature type="compositionally biased region" description="Basic and acidic residues" evidence="6">
    <location>
        <begin position="499"/>
        <end position="510"/>
    </location>
</feature>
<dbReference type="Pfam" id="PF14670">
    <property type="entry name" value="FXa_inhibition"/>
    <property type="match status" value="2"/>
</dbReference>
<evidence type="ECO:0000256" key="7">
    <source>
        <dbReference type="SAM" id="Phobius"/>
    </source>
</evidence>
<dbReference type="InterPro" id="IPR049883">
    <property type="entry name" value="NOTCH1_EGF-like"/>
</dbReference>
<name>A0AA88SRF3_CHASR</name>
<evidence type="ECO:0000256" key="5">
    <source>
        <dbReference type="PROSITE-ProRule" id="PRU00076"/>
    </source>
</evidence>
<dbReference type="CDD" id="cd00055">
    <property type="entry name" value="EGF_Lam"/>
    <property type="match status" value="1"/>
</dbReference>
<keyword evidence="2" id="KW-0732">Signal</keyword>
<dbReference type="Pfam" id="PF07645">
    <property type="entry name" value="EGF_CA"/>
    <property type="match status" value="3"/>
</dbReference>
<feature type="disulfide bond" evidence="5">
    <location>
        <begin position="595"/>
        <end position="604"/>
    </location>
</feature>
<evidence type="ECO:0000259" key="9">
    <source>
        <dbReference type="PROSITE" id="PS51041"/>
    </source>
</evidence>
<dbReference type="InterPro" id="IPR052071">
    <property type="entry name" value="SCUB_EGF-like_domain"/>
</dbReference>
<dbReference type="FunFam" id="2.10.25.10:FF:000037">
    <property type="entry name" value="Signal peptide, CUB domain and EGF-like domain-containing 2"/>
    <property type="match status" value="1"/>
</dbReference>
<keyword evidence="4 5" id="KW-1015">Disulfide bond</keyword>
<dbReference type="Pfam" id="PF00053">
    <property type="entry name" value="EGF_laminin"/>
    <property type="match status" value="1"/>
</dbReference>
<reference evidence="10" key="1">
    <citation type="submission" date="2023-07" db="EMBL/GenBank/DDBJ databases">
        <title>Chromosome-level Genome Assembly of Striped Snakehead (Channa striata).</title>
        <authorList>
            <person name="Liu H."/>
        </authorList>
    </citation>
    <scope>NUCLEOTIDE SEQUENCE</scope>
    <source>
        <strain evidence="10">Gz</strain>
        <tissue evidence="10">Muscle</tissue>
    </source>
</reference>
<dbReference type="PROSITE" id="PS01187">
    <property type="entry name" value="EGF_CA"/>
    <property type="match status" value="2"/>
</dbReference>
<evidence type="ECO:0000313" key="10">
    <source>
        <dbReference type="EMBL" id="KAK2847059.1"/>
    </source>
</evidence>
<keyword evidence="3" id="KW-0677">Repeat</keyword>
<dbReference type="SUPFAM" id="SSF57196">
    <property type="entry name" value="EGF/Laminin"/>
    <property type="match status" value="2"/>
</dbReference>
<keyword evidence="11" id="KW-1185">Reference proteome</keyword>
<dbReference type="Gene3D" id="2.170.300.10">
    <property type="entry name" value="Tie2 ligand-binding domain superfamily"/>
    <property type="match status" value="1"/>
</dbReference>
<dbReference type="Proteomes" id="UP001187415">
    <property type="component" value="Unassembled WGS sequence"/>
</dbReference>
<keyword evidence="7" id="KW-0472">Membrane</keyword>
<dbReference type="InterPro" id="IPR018097">
    <property type="entry name" value="EGF_Ca-bd_CS"/>
</dbReference>
<evidence type="ECO:0000313" key="11">
    <source>
        <dbReference type="Proteomes" id="UP001187415"/>
    </source>
</evidence>
<evidence type="ECO:0000256" key="6">
    <source>
        <dbReference type="SAM" id="MobiDB-lite"/>
    </source>
</evidence>
<sequence>MHLTSCLELQLGMPNVCADKEMSLLATRQPCVQAFTRMVKVWKQGCTSHRWCMGYERRTAYYTTYRQVYSMDLHTIYKCCPGWTQRGEEMGCLHRVCGANTCFNGGRCAESGDHICTCPLGFKGTQCQYDVNECEVDEGGCEGYCCNTIGSYYCKCPEGRRLGPDGNTCHDLNECETLNGGCQQTCINTPGSYLCECSEGFRMHADGRTCIALNSCSVLNGGCEHKCVDMGNNHYKCECRKDYQLTRDGRHCQLRDPCEEGNGGCTQLCLSEGDRVQCSCRPGFTLAGNAKNCEDIDECRFELGADGKQCYRIEMEIINSCEKNNGGCSHYCEHTTNGPLCSCNHGFQLDHDRKTCVDRNECISEESCCSHACRNYPGGYECSCKDGHRLNPDGCGCDDIDECLAESSGCEHYCVNALGTYECFCRLGFRLDQDQHSCISLYDREMETNEEESEEDEEQLEVHRLPDLLFRQAPQLLQYTAAFHSSYDGSDDDVSDGGDSAKELETQRERRGELRLDSHIVCLDDSFGEDCSVSCEDCVNGACGENRDRCDCSPGWTGIICNETCPQGTYGQACNSLCRCQNGGSCDPVTGKCLCPPGVQGLLCEDGCPRGYFGRFCRRKCNCPNNGHCHRLYGGCLCSPGLYGRFCHLREYKHDIIMLTAYLVTMILLLLQRVKY</sequence>
<dbReference type="GO" id="GO:0005615">
    <property type="term" value="C:extracellular space"/>
    <property type="evidence" value="ECO:0007669"/>
    <property type="project" value="TreeGrafter"/>
</dbReference>
<dbReference type="Gene3D" id="2.10.25.10">
    <property type="entry name" value="Laminin"/>
    <property type="match status" value="8"/>
</dbReference>
<dbReference type="InterPro" id="IPR001881">
    <property type="entry name" value="EGF-like_Ca-bd_dom"/>
</dbReference>
<dbReference type="SMART" id="SM00179">
    <property type="entry name" value="EGF_CA"/>
    <property type="match status" value="6"/>
</dbReference>
<dbReference type="PRINTS" id="PR00011">
    <property type="entry name" value="EGFLAMININ"/>
</dbReference>
<keyword evidence="1 5" id="KW-0245">EGF-like domain</keyword>
<dbReference type="FunFam" id="2.10.25.10:FF:000010">
    <property type="entry name" value="Pro-epidermal growth factor"/>
    <property type="match status" value="1"/>
</dbReference>
<proteinExistence type="predicted"/>
<dbReference type="AlphaFoldDB" id="A0AA88SRF3"/>
<keyword evidence="7" id="KW-1133">Transmembrane helix</keyword>
<feature type="domain" description="EGF-like" evidence="8">
    <location>
        <begin position="570"/>
        <end position="605"/>
    </location>
</feature>
<feature type="disulfide bond" evidence="5">
    <location>
        <begin position="118"/>
        <end position="127"/>
    </location>
</feature>
<dbReference type="InterPro" id="IPR002049">
    <property type="entry name" value="LE_dom"/>
</dbReference>
<dbReference type="GO" id="GO:0007165">
    <property type="term" value="P:signal transduction"/>
    <property type="evidence" value="ECO:0007669"/>
    <property type="project" value="TreeGrafter"/>
</dbReference>